<evidence type="ECO:0000259" key="1">
    <source>
        <dbReference type="Pfam" id="PF08349"/>
    </source>
</evidence>
<name>A0A1I2YBB4_9ACTN</name>
<proteinExistence type="predicted"/>
<keyword evidence="5" id="KW-1185">Reference proteome</keyword>
<dbReference type="RefSeq" id="WP_139239099.1">
    <property type="nucleotide sequence ID" value="NZ_FOOI01000014.1"/>
</dbReference>
<dbReference type="Pfam" id="PF08349">
    <property type="entry name" value="DUF1722"/>
    <property type="match status" value="1"/>
</dbReference>
<evidence type="ECO:0000313" key="4">
    <source>
        <dbReference type="Proteomes" id="UP000199052"/>
    </source>
</evidence>
<gene>
    <name evidence="2" type="ORF">FHR37_005903</name>
    <name evidence="3" type="ORF">SAMN05421678_11412</name>
</gene>
<reference evidence="2 5" key="2">
    <citation type="submission" date="2020-07" db="EMBL/GenBank/DDBJ databases">
        <title>Sequencing the genomes of 1000 actinobacteria strains.</title>
        <authorList>
            <person name="Klenk H.-P."/>
        </authorList>
    </citation>
    <scope>NUCLEOTIDE SEQUENCE [LARGE SCALE GENOMIC DNA]</scope>
    <source>
        <strain evidence="2 5">DSM 45117</strain>
    </source>
</reference>
<dbReference type="Proteomes" id="UP000199052">
    <property type="component" value="Unassembled WGS sequence"/>
</dbReference>
<sequence length="266" mass="29853">MRGYVEFVRVCPPTDTEALRSYGDARTQRLLQAGLAGYIVAGEPPQCGRRTCDANQSIHCYTPDVIVDTLTEHLSWLPVETDVRLCDDARCTHFLERVFAYERLRRHLAADPALTALPAFHGWHRLQLFAHDPERCRALDRLVDHVRPWSRAVDVREAYGRLFSEALALPVCPDRQAEAMMLAVGELAGIDDRCRSEIVDRIAAYRHGEVPLTVPLDLLTRQVRSIGSDAVRRQTYFHPCPAGLGPHLHDASVVSTDSSRRGVRGP</sequence>
<reference evidence="3 4" key="1">
    <citation type="submission" date="2016-10" db="EMBL/GenBank/DDBJ databases">
        <authorList>
            <person name="de Groot N.N."/>
        </authorList>
    </citation>
    <scope>NUCLEOTIDE SEQUENCE [LARGE SCALE GENOMIC DNA]</scope>
    <source>
        <strain evidence="3 4">CPCC 202808</strain>
    </source>
</reference>
<dbReference type="EMBL" id="FOOI01000014">
    <property type="protein sequence ID" value="SFH23014.1"/>
    <property type="molecule type" value="Genomic_DNA"/>
</dbReference>
<evidence type="ECO:0000313" key="2">
    <source>
        <dbReference type="EMBL" id="NYH87052.1"/>
    </source>
</evidence>
<organism evidence="3 4">
    <name type="scientific">Actinopolymorpha cephalotaxi</name>
    <dbReference type="NCBI Taxonomy" id="504797"/>
    <lineage>
        <taxon>Bacteria</taxon>
        <taxon>Bacillati</taxon>
        <taxon>Actinomycetota</taxon>
        <taxon>Actinomycetes</taxon>
        <taxon>Propionibacteriales</taxon>
        <taxon>Actinopolymorphaceae</taxon>
        <taxon>Actinopolymorpha</taxon>
    </lineage>
</organism>
<dbReference type="InterPro" id="IPR013560">
    <property type="entry name" value="DUF1722"/>
</dbReference>
<dbReference type="OrthoDB" id="495783at2"/>
<evidence type="ECO:0000313" key="3">
    <source>
        <dbReference type="EMBL" id="SFH23014.1"/>
    </source>
</evidence>
<protein>
    <submittedName>
        <fullName evidence="3">Uncharacterized conserved protein YbgA, DUF1722 family</fullName>
    </submittedName>
    <submittedName>
        <fullName evidence="2">Uncharacterized protein YbgA (DUF1722 family)</fullName>
    </submittedName>
</protein>
<feature type="domain" description="DUF1722" evidence="1">
    <location>
        <begin position="126"/>
        <end position="241"/>
    </location>
</feature>
<evidence type="ECO:0000313" key="5">
    <source>
        <dbReference type="Proteomes" id="UP000533017"/>
    </source>
</evidence>
<dbReference type="Proteomes" id="UP000533017">
    <property type="component" value="Unassembled WGS sequence"/>
</dbReference>
<dbReference type="AlphaFoldDB" id="A0A1I2YBB4"/>
<dbReference type="EMBL" id="JACBZA010000001">
    <property type="protein sequence ID" value="NYH87052.1"/>
    <property type="molecule type" value="Genomic_DNA"/>
</dbReference>
<dbReference type="STRING" id="504797.SAMN05421678_11412"/>
<accession>A0A1I2YBB4</accession>